<dbReference type="PANTHER" id="PTHR30489">
    <property type="entry name" value="LIPOPROTEIN-RELEASING SYSTEM TRANSMEMBRANE PROTEIN LOLE"/>
    <property type="match status" value="1"/>
</dbReference>
<feature type="transmembrane region" description="Helical" evidence="7">
    <location>
        <begin position="326"/>
        <end position="355"/>
    </location>
</feature>
<keyword evidence="10" id="KW-0449">Lipoprotein</keyword>
<sequence length="414" mass="46181">MNLPLYIANRIRKGGISGKRIAGPVIKVATLGVMLGMVVMILSIAIGFGFKKEVREKVIGFGSHIQVMSYDYNFSYEVNPIRVDHQLETLMASIPSVSQVQRFVTKPGIIKTANQVHGLVLKGVGEEFDWHFIRSVMVDGHILTLSPDSVSNGILISRTVADMLHLSVGDGVPMYFIQQQIRARKFTVTGIFDSGMPEMDGLFALVDMRQVQKLNGWERNQIAGYELFIHRFDDLDDVTQDVMTAVSSYIDPDGMMLRTRSVRQVQPQIFGWLDYLDTNTVVILVLITLVAGFNMISGLLILILERTNMIGILKAVGADNLMLRKVFLYVAVFIVGRGILWGNIIGIGLCLLQKYTGIVALDPANYYLDRVPIHLHWLHLLWLNLGAVAVTTLMMVGPTYLVSKITPAKAIRFD</sequence>
<evidence type="ECO:0000259" key="9">
    <source>
        <dbReference type="Pfam" id="PF12704"/>
    </source>
</evidence>
<feature type="transmembrane region" description="Helical" evidence="7">
    <location>
        <begin position="281"/>
        <end position="305"/>
    </location>
</feature>
<dbReference type="GO" id="GO:0098797">
    <property type="term" value="C:plasma membrane protein complex"/>
    <property type="evidence" value="ECO:0007669"/>
    <property type="project" value="TreeGrafter"/>
</dbReference>
<dbReference type="GO" id="GO:0044874">
    <property type="term" value="P:lipoprotein localization to outer membrane"/>
    <property type="evidence" value="ECO:0007669"/>
    <property type="project" value="TreeGrafter"/>
</dbReference>
<keyword evidence="4 7" id="KW-0812">Transmembrane</keyword>
<evidence type="ECO:0000256" key="2">
    <source>
        <dbReference type="ARBA" id="ARBA00005236"/>
    </source>
</evidence>
<organism evidence="10 11">
    <name type="scientific">Breznakibacter xylanolyticus</name>
    <dbReference type="NCBI Taxonomy" id="990"/>
    <lineage>
        <taxon>Bacteria</taxon>
        <taxon>Pseudomonadati</taxon>
        <taxon>Bacteroidota</taxon>
        <taxon>Bacteroidia</taxon>
        <taxon>Marinilabiliales</taxon>
        <taxon>Marinilabiliaceae</taxon>
        <taxon>Breznakibacter</taxon>
    </lineage>
</organism>
<dbReference type="Pfam" id="PF02687">
    <property type="entry name" value="FtsX"/>
    <property type="match status" value="1"/>
</dbReference>
<feature type="domain" description="ABC3 transporter permease C-terminal" evidence="8">
    <location>
        <begin position="282"/>
        <end position="407"/>
    </location>
</feature>
<dbReference type="AlphaFoldDB" id="A0A2W7P771"/>
<feature type="domain" description="MacB-like periplasmic core" evidence="9">
    <location>
        <begin position="29"/>
        <end position="215"/>
    </location>
</feature>
<evidence type="ECO:0000256" key="1">
    <source>
        <dbReference type="ARBA" id="ARBA00004651"/>
    </source>
</evidence>
<comment type="similarity">
    <text evidence="2">Belongs to the ABC-4 integral membrane protein family. LolC/E subfamily.</text>
</comment>
<dbReference type="Pfam" id="PF12704">
    <property type="entry name" value="MacB_PCD"/>
    <property type="match status" value="1"/>
</dbReference>
<keyword evidence="5 7" id="KW-1133">Transmembrane helix</keyword>
<dbReference type="EMBL" id="QKZK01000005">
    <property type="protein sequence ID" value="PZX19252.1"/>
    <property type="molecule type" value="Genomic_DNA"/>
</dbReference>
<proteinExistence type="inferred from homology"/>
<keyword evidence="11" id="KW-1185">Reference proteome</keyword>
<dbReference type="Proteomes" id="UP000249239">
    <property type="component" value="Unassembled WGS sequence"/>
</dbReference>
<dbReference type="InterPro" id="IPR003838">
    <property type="entry name" value="ABC3_permease_C"/>
</dbReference>
<dbReference type="RefSeq" id="WP_111444630.1">
    <property type="nucleotide sequence ID" value="NZ_QKZK01000005.1"/>
</dbReference>
<accession>A0A2W7P771</accession>
<evidence type="ECO:0000256" key="5">
    <source>
        <dbReference type="ARBA" id="ARBA00022989"/>
    </source>
</evidence>
<name>A0A2W7P771_9BACT</name>
<dbReference type="InterPro" id="IPR051447">
    <property type="entry name" value="Lipoprotein-release_system"/>
</dbReference>
<keyword evidence="6 7" id="KW-0472">Membrane</keyword>
<evidence type="ECO:0000256" key="7">
    <source>
        <dbReference type="SAM" id="Phobius"/>
    </source>
</evidence>
<evidence type="ECO:0000256" key="6">
    <source>
        <dbReference type="ARBA" id="ARBA00023136"/>
    </source>
</evidence>
<dbReference type="InterPro" id="IPR025857">
    <property type="entry name" value="MacB_PCD"/>
</dbReference>
<feature type="transmembrane region" description="Helical" evidence="7">
    <location>
        <begin position="375"/>
        <end position="402"/>
    </location>
</feature>
<comment type="caution">
    <text evidence="10">The sequence shown here is derived from an EMBL/GenBank/DDBJ whole genome shotgun (WGS) entry which is preliminary data.</text>
</comment>
<evidence type="ECO:0000259" key="8">
    <source>
        <dbReference type="Pfam" id="PF02687"/>
    </source>
</evidence>
<evidence type="ECO:0000256" key="3">
    <source>
        <dbReference type="ARBA" id="ARBA00022475"/>
    </source>
</evidence>
<keyword evidence="3" id="KW-1003">Cell membrane</keyword>
<evidence type="ECO:0000313" key="11">
    <source>
        <dbReference type="Proteomes" id="UP000249239"/>
    </source>
</evidence>
<reference evidence="10 11" key="1">
    <citation type="submission" date="2018-06" db="EMBL/GenBank/DDBJ databases">
        <title>Genomic Encyclopedia of Archaeal and Bacterial Type Strains, Phase II (KMG-II): from individual species to whole genera.</title>
        <authorList>
            <person name="Goeker M."/>
        </authorList>
    </citation>
    <scope>NUCLEOTIDE SEQUENCE [LARGE SCALE GENOMIC DNA]</scope>
    <source>
        <strain evidence="10 11">DSM 6779</strain>
    </source>
</reference>
<gene>
    <name evidence="10" type="ORF">LX69_00919</name>
</gene>
<protein>
    <submittedName>
        <fullName evidence="10">Lipoprotein-releasing system permease protein</fullName>
    </submittedName>
</protein>
<dbReference type="OrthoDB" id="1522670at2"/>
<evidence type="ECO:0000313" key="10">
    <source>
        <dbReference type="EMBL" id="PZX19252.1"/>
    </source>
</evidence>
<comment type="subcellular location">
    <subcellularLocation>
        <location evidence="1">Cell membrane</location>
        <topology evidence="1">Multi-pass membrane protein</topology>
    </subcellularLocation>
</comment>
<evidence type="ECO:0000256" key="4">
    <source>
        <dbReference type="ARBA" id="ARBA00022692"/>
    </source>
</evidence>
<dbReference type="PANTHER" id="PTHR30489:SF0">
    <property type="entry name" value="LIPOPROTEIN-RELEASING SYSTEM TRANSMEMBRANE PROTEIN LOLE"/>
    <property type="match status" value="1"/>
</dbReference>
<feature type="transmembrane region" description="Helical" evidence="7">
    <location>
        <begin position="21"/>
        <end position="50"/>
    </location>
</feature>